<dbReference type="AlphaFoldDB" id="A0A0C3NL33"/>
<sequence>MSNAAQSPEKSPEDWIRIVSTDGYSCLVRRKVAMTSGTLRDMLDAGFAEASANTCRAEERGVVVEKLCEYLQYKWTYERASPKEDIPDFSERIPPEVALELVIAADYYNT</sequence>
<dbReference type="HOGENOM" id="CLU_130038_2_1_1"/>
<dbReference type="PANTHER" id="PTHR20648">
    <property type="entry name" value="ELONGIN-C"/>
    <property type="match status" value="1"/>
</dbReference>
<dbReference type="STRING" id="745531.A0A0C3NL33"/>
<accession>A0A0C3NL33</accession>
<gene>
    <name evidence="5" type="ORF">PHLGIDRAFT_107850</name>
</gene>
<evidence type="ECO:0000313" key="6">
    <source>
        <dbReference type="Proteomes" id="UP000053257"/>
    </source>
</evidence>
<dbReference type="FunFam" id="3.30.710.10:FF:000035">
    <property type="entry name" value="Elongin C transcription elongation factor"/>
    <property type="match status" value="1"/>
</dbReference>
<comment type="subcellular location">
    <subcellularLocation>
        <location evidence="1">Nucleus</location>
    </subcellularLocation>
</comment>
<organism evidence="5 6">
    <name type="scientific">Phlebiopsis gigantea (strain 11061_1 CR5-6)</name>
    <name type="common">White-rot fungus</name>
    <name type="synonym">Peniophora gigantea</name>
    <dbReference type="NCBI Taxonomy" id="745531"/>
    <lineage>
        <taxon>Eukaryota</taxon>
        <taxon>Fungi</taxon>
        <taxon>Dikarya</taxon>
        <taxon>Basidiomycota</taxon>
        <taxon>Agaricomycotina</taxon>
        <taxon>Agaricomycetes</taxon>
        <taxon>Polyporales</taxon>
        <taxon>Phanerochaetaceae</taxon>
        <taxon>Phlebiopsis</taxon>
    </lineage>
</organism>
<evidence type="ECO:0000256" key="3">
    <source>
        <dbReference type="ARBA" id="ARBA00021347"/>
    </source>
</evidence>
<dbReference type="Proteomes" id="UP000053257">
    <property type="component" value="Unassembled WGS sequence"/>
</dbReference>
<reference evidence="5 6" key="1">
    <citation type="journal article" date="2014" name="PLoS Genet.">
        <title>Analysis of the Phlebiopsis gigantea genome, transcriptome and secretome provides insight into its pioneer colonization strategies of wood.</title>
        <authorList>
            <person name="Hori C."/>
            <person name="Ishida T."/>
            <person name="Igarashi K."/>
            <person name="Samejima M."/>
            <person name="Suzuki H."/>
            <person name="Master E."/>
            <person name="Ferreira P."/>
            <person name="Ruiz-Duenas F.J."/>
            <person name="Held B."/>
            <person name="Canessa P."/>
            <person name="Larrondo L.F."/>
            <person name="Schmoll M."/>
            <person name="Druzhinina I.S."/>
            <person name="Kubicek C.P."/>
            <person name="Gaskell J.A."/>
            <person name="Kersten P."/>
            <person name="St John F."/>
            <person name="Glasner J."/>
            <person name="Sabat G."/>
            <person name="Splinter BonDurant S."/>
            <person name="Syed K."/>
            <person name="Yadav J."/>
            <person name="Mgbeahuruike A.C."/>
            <person name="Kovalchuk A."/>
            <person name="Asiegbu F.O."/>
            <person name="Lackner G."/>
            <person name="Hoffmeister D."/>
            <person name="Rencoret J."/>
            <person name="Gutierrez A."/>
            <person name="Sun H."/>
            <person name="Lindquist E."/>
            <person name="Barry K."/>
            <person name="Riley R."/>
            <person name="Grigoriev I.V."/>
            <person name="Henrissat B."/>
            <person name="Kues U."/>
            <person name="Berka R.M."/>
            <person name="Martinez A.T."/>
            <person name="Covert S.F."/>
            <person name="Blanchette R.A."/>
            <person name="Cullen D."/>
        </authorList>
    </citation>
    <scope>NUCLEOTIDE SEQUENCE [LARGE SCALE GENOMIC DNA]</scope>
    <source>
        <strain evidence="5 6">11061_1 CR5-6</strain>
    </source>
</reference>
<dbReference type="SUPFAM" id="SSF54695">
    <property type="entry name" value="POZ domain"/>
    <property type="match status" value="1"/>
</dbReference>
<dbReference type="InterPro" id="IPR001232">
    <property type="entry name" value="SKP1-like"/>
</dbReference>
<keyword evidence="6" id="KW-1185">Reference proteome</keyword>
<dbReference type="EMBL" id="KN840535">
    <property type="protein sequence ID" value="KIP05739.1"/>
    <property type="molecule type" value="Genomic_DNA"/>
</dbReference>
<dbReference type="Gene3D" id="3.30.710.10">
    <property type="entry name" value="Potassium Channel Kv1.1, Chain A"/>
    <property type="match status" value="1"/>
</dbReference>
<evidence type="ECO:0000256" key="2">
    <source>
        <dbReference type="ARBA" id="ARBA00009993"/>
    </source>
</evidence>
<dbReference type="OrthoDB" id="249087at2759"/>
<dbReference type="InterPro" id="IPR039948">
    <property type="entry name" value="ELC1"/>
</dbReference>
<dbReference type="SMART" id="SM00512">
    <property type="entry name" value="Skp1"/>
    <property type="match status" value="1"/>
</dbReference>
<dbReference type="GO" id="GO:0005634">
    <property type="term" value="C:nucleus"/>
    <property type="evidence" value="ECO:0007669"/>
    <property type="project" value="UniProtKB-SubCell"/>
</dbReference>
<dbReference type="InterPro" id="IPR011333">
    <property type="entry name" value="SKP1/BTB/POZ_sf"/>
</dbReference>
<proteinExistence type="inferred from homology"/>
<comment type="similarity">
    <text evidence="2">Belongs to the SKP1 family.</text>
</comment>
<evidence type="ECO:0000256" key="4">
    <source>
        <dbReference type="ARBA" id="ARBA00023242"/>
    </source>
</evidence>
<evidence type="ECO:0000256" key="1">
    <source>
        <dbReference type="ARBA" id="ARBA00004123"/>
    </source>
</evidence>
<evidence type="ECO:0000313" key="5">
    <source>
        <dbReference type="EMBL" id="KIP05739.1"/>
    </source>
</evidence>
<protein>
    <recommendedName>
        <fullName evidence="3">Elongin-C</fullName>
    </recommendedName>
</protein>
<name>A0A0C3NL33_PHLG1</name>
<dbReference type="GO" id="GO:0006511">
    <property type="term" value="P:ubiquitin-dependent protein catabolic process"/>
    <property type="evidence" value="ECO:0007669"/>
    <property type="project" value="InterPro"/>
</dbReference>
<keyword evidence="4" id="KW-0539">Nucleus</keyword>